<evidence type="ECO:0000313" key="8">
    <source>
        <dbReference type="EMBL" id="QQC87593.1"/>
    </source>
</evidence>
<keyword evidence="5 7" id="KW-1133">Transmembrane helix</keyword>
<evidence type="ECO:0000313" key="9">
    <source>
        <dbReference type="Proteomes" id="UP000596130"/>
    </source>
</evidence>
<dbReference type="EMBL" id="CP065959">
    <property type="protein sequence ID" value="QQC87593.1"/>
    <property type="molecule type" value="Genomic_DNA"/>
</dbReference>
<dbReference type="GO" id="GO:0005886">
    <property type="term" value="C:plasma membrane"/>
    <property type="evidence" value="ECO:0007669"/>
    <property type="project" value="UniProtKB-SubCell"/>
</dbReference>
<comment type="subcellular location">
    <subcellularLocation>
        <location evidence="1">Cell membrane</location>
        <topology evidence="1">Multi-pass membrane protein</topology>
    </subcellularLocation>
</comment>
<dbReference type="AlphaFoldDB" id="A0A7T4PC92"/>
<keyword evidence="3" id="KW-1003">Cell membrane</keyword>
<keyword evidence="6 7" id="KW-0472">Membrane</keyword>
<protein>
    <recommendedName>
        <fullName evidence="10">ABC transporter permease</fullName>
    </recommendedName>
</protein>
<dbReference type="InterPro" id="IPR035906">
    <property type="entry name" value="MetI-like_sf"/>
</dbReference>
<dbReference type="SUPFAM" id="SSF161098">
    <property type="entry name" value="MetI-like"/>
    <property type="match status" value="1"/>
</dbReference>
<evidence type="ECO:0000256" key="7">
    <source>
        <dbReference type="SAM" id="Phobius"/>
    </source>
</evidence>
<dbReference type="PANTHER" id="PTHR43744">
    <property type="entry name" value="ABC TRANSPORTER PERMEASE PROTEIN MG189-RELATED-RELATED"/>
    <property type="match status" value="1"/>
</dbReference>
<evidence type="ECO:0000256" key="5">
    <source>
        <dbReference type="ARBA" id="ARBA00022989"/>
    </source>
</evidence>
<proteinExistence type="predicted"/>
<feature type="transmembrane region" description="Helical" evidence="7">
    <location>
        <begin position="72"/>
        <end position="94"/>
    </location>
</feature>
<evidence type="ECO:0000256" key="3">
    <source>
        <dbReference type="ARBA" id="ARBA00022475"/>
    </source>
</evidence>
<accession>A0A7T4PC92</accession>
<reference evidence="8 9" key="1">
    <citation type="submission" date="2020-12" db="EMBL/GenBank/DDBJ databases">
        <title>Identification and biosynthesis of polyene macrolides produced by Streptomyces alfalfae Men-myco-93-63.</title>
        <authorList>
            <person name="Liu D."/>
            <person name="Li Y."/>
            <person name="Liu L."/>
            <person name="Han X."/>
            <person name="Shen F."/>
        </authorList>
    </citation>
    <scope>NUCLEOTIDE SEQUENCE [LARGE SCALE GENOMIC DNA]</scope>
    <source>
        <strain evidence="8 9">Men-myco-93-63</strain>
    </source>
</reference>
<keyword evidence="4 7" id="KW-0812">Transmembrane</keyword>
<name>A0A7T4PC92_9ACTN</name>
<evidence type="ECO:0000256" key="2">
    <source>
        <dbReference type="ARBA" id="ARBA00022448"/>
    </source>
</evidence>
<evidence type="ECO:0000256" key="1">
    <source>
        <dbReference type="ARBA" id="ARBA00004651"/>
    </source>
</evidence>
<gene>
    <name evidence="8" type="ORF">I8755_03620</name>
</gene>
<evidence type="ECO:0008006" key="10">
    <source>
        <dbReference type="Google" id="ProtNLM"/>
    </source>
</evidence>
<dbReference type="PANTHER" id="PTHR43744:SF12">
    <property type="entry name" value="ABC TRANSPORTER PERMEASE PROTEIN MG189-RELATED"/>
    <property type="match status" value="1"/>
</dbReference>
<keyword evidence="2" id="KW-0813">Transport</keyword>
<dbReference type="Gene3D" id="1.10.3720.10">
    <property type="entry name" value="MetI-like"/>
    <property type="match status" value="1"/>
</dbReference>
<evidence type="ECO:0000256" key="4">
    <source>
        <dbReference type="ARBA" id="ARBA00022692"/>
    </source>
</evidence>
<evidence type="ECO:0000256" key="6">
    <source>
        <dbReference type="ARBA" id="ARBA00023136"/>
    </source>
</evidence>
<dbReference type="Proteomes" id="UP000596130">
    <property type="component" value="Chromosome"/>
</dbReference>
<organism evidence="8 9">
    <name type="scientific">Streptomyces alfalfae</name>
    <dbReference type="NCBI Taxonomy" id="1642299"/>
    <lineage>
        <taxon>Bacteria</taxon>
        <taxon>Bacillati</taxon>
        <taxon>Actinomycetota</taxon>
        <taxon>Actinomycetes</taxon>
        <taxon>Kitasatosporales</taxon>
        <taxon>Streptomycetaceae</taxon>
        <taxon>Streptomyces</taxon>
    </lineage>
</organism>
<sequence>MSDAPAGLAAPPDGHLWAVSTPVRANPFGGYLARAFAGASAPDDMLEAARTGGAGEARTLFTLGLAMMRDGLIIIVLFPSVAIWNYVVLPLMMLTDPTLFPMNPGIFQWSTT</sequence>